<dbReference type="CDD" id="cd00037">
    <property type="entry name" value="CLECT"/>
    <property type="match status" value="2"/>
</dbReference>
<dbReference type="Gene3D" id="3.10.100.10">
    <property type="entry name" value="Mannose-Binding Protein A, subunit A"/>
    <property type="match status" value="2"/>
</dbReference>
<dbReference type="PANTHER" id="PTHR22799">
    <property type="entry name" value="TETRANECTIN-RELATED"/>
    <property type="match status" value="1"/>
</dbReference>
<keyword evidence="1" id="KW-0430">Lectin</keyword>
<feature type="domain" description="C-type lectin" evidence="3">
    <location>
        <begin position="1"/>
        <end position="57"/>
    </location>
</feature>
<organism evidence="4 5">
    <name type="scientific">Cloeon dipterum</name>
    <dbReference type="NCBI Taxonomy" id="197152"/>
    <lineage>
        <taxon>Eukaryota</taxon>
        <taxon>Metazoa</taxon>
        <taxon>Ecdysozoa</taxon>
        <taxon>Arthropoda</taxon>
        <taxon>Hexapoda</taxon>
        <taxon>Insecta</taxon>
        <taxon>Pterygota</taxon>
        <taxon>Palaeoptera</taxon>
        <taxon>Ephemeroptera</taxon>
        <taxon>Pisciforma</taxon>
        <taxon>Baetidae</taxon>
        <taxon>Cloeon</taxon>
    </lineage>
</organism>
<proteinExistence type="predicted"/>
<sequence>MNSVGKASFTWINNATFNFTSWNTDFPTSNPKDYCVTITNGKWTNQRCININYFACEKSATITTSSKGCPATSSLYVLTRDQKSWDGARAACAQSGNGDLVTSETPEEDECVRTMIRQNGLESSYVWMSLNCINETFYDHWVTGANLSYRSWKSGEPSQYPTERCAIYWQNSWFDLPCPSPTYYVCEASLL</sequence>
<dbReference type="AlphaFoldDB" id="A0A8S1DK16"/>
<dbReference type="InterPro" id="IPR016187">
    <property type="entry name" value="CTDL_fold"/>
</dbReference>
<dbReference type="PROSITE" id="PS00615">
    <property type="entry name" value="C_TYPE_LECTIN_1"/>
    <property type="match status" value="1"/>
</dbReference>
<reference evidence="4 5" key="1">
    <citation type="submission" date="2020-04" db="EMBL/GenBank/DDBJ databases">
        <authorList>
            <person name="Alioto T."/>
            <person name="Alioto T."/>
            <person name="Gomez Garrido J."/>
        </authorList>
    </citation>
    <scope>NUCLEOTIDE SEQUENCE [LARGE SCALE GENOMIC DNA]</scope>
</reference>
<dbReference type="EMBL" id="CADEPI010000220">
    <property type="protein sequence ID" value="CAB3380932.1"/>
    <property type="molecule type" value="Genomic_DNA"/>
</dbReference>
<gene>
    <name evidence="4" type="ORF">CLODIP_2_CD13153</name>
</gene>
<dbReference type="PANTHER" id="PTHR22799:SF6">
    <property type="entry name" value="C-TYPE LECTIN DOMAIN FAMILY 4 MEMBER M-LIKE"/>
    <property type="match status" value="1"/>
</dbReference>
<dbReference type="GO" id="GO:0030246">
    <property type="term" value="F:carbohydrate binding"/>
    <property type="evidence" value="ECO:0007669"/>
    <property type="project" value="UniProtKB-KW"/>
</dbReference>
<comment type="caution">
    <text evidence="4">The sequence shown here is derived from an EMBL/GenBank/DDBJ whole genome shotgun (WGS) entry which is preliminary data.</text>
</comment>
<dbReference type="InterPro" id="IPR016186">
    <property type="entry name" value="C-type_lectin-like/link_sf"/>
</dbReference>
<dbReference type="OrthoDB" id="6328985at2759"/>
<dbReference type="SMART" id="SM00034">
    <property type="entry name" value="CLECT"/>
    <property type="match status" value="1"/>
</dbReference>
<evidence type="ECO:0000259" key="3">
    <source>
        <dbReference type="PROSITE" id="PS50041"/>
    </source>
</evidence>
<keyword evidence="2" id="KW-1015">Disulfide bond</keyword>
<dbReference type="Pfam" id="PF00059">
    <property type="entry name" value="Lectin_C"/>
    <property type="match status" value="2"/>
</dbReference>
<protein>
    <recommendedName>
        <fullName evidence="3">C-type lectin domain-containing protein</fullName>
    </recommendedName>
</protein>
<evidence type="ECO:0000313" key="4">
    <source>
        <dbReference type="EMBL" id="CAB3380932.1"/>
    </source>
</evidence>
<dbReference type="InterPro" id="IPR051663">
    <property type="entry name" value="CLec_Tetranectin-domain"/>
</dbReference>
<accession>A0A8S1DK16</accession>
<name>A0A8S1DK16_9INSE</name>
<dbReference type="InterPro" id="IPR018378">
    <property type="entry name" value="C-type_lectin_CS"/>
</dbReference>
<feature type="domain" description="C-type lectin" evidence="3">
    <location>
        <begin position="76"/>
        <end position="187"/>
    </location>
</feature>
<evidence type="ECO:0000256" key="1">
    <source>
        <dbReference type="ARBA" id="ARBA00022734"/>
    </source>
</evidence>
<dbReference type="Proteomes" id="UP000494165">
    <property type="component" value="Unassembled WGS sequence"/>
</dbReference>
<dbReference type="InterPro" id="IPR001304">
    <property type="entry name" value="C-type_lectin-like"/>
</dbReference>
<keyword evidence="5" id="KW-1185">Reference proteome</keyword>
<dbReference type="PROSITE" id="PS50041">
    <property type="entry name" value="C_TYPE_LECTIN_2"/>
    <property type="match status" value="2"/>
</dbReference>
<evidence type="ECO:0000256" key="2">
    <source>
        <dbReference type="ARBA" id="ARBA00023157"/>
    </source>
</evidence>
<evidence type="ECO:0000313" key="5">
    <source>
        <dbReference type="Proteomes" id="UP000494165"/>
    </source>
</evidence>
<dbReference type="SUPFAM" id="SSF56436">
    <property type="entry name" value="C-type lectin-like"/>
    <property type="match status" value="2"/>
</dbReference>